<evidence type="ECO:0000256" key="6">
    <source>
        <dbReference type="RuleBase" id="RU365089"/>
    </source>
</evidence>
<dbReference type="GO" id="GO:0004803">
    <property type="term" value="F:transposase activity"/>
    <property type="evidence" value="ECO:0007669"/>
    <property type="project" value="UniProtKB-UniRule"/>
</dbReference>
<keyword evidence="3 6" id="KW-0815">Transposition</keyword>
<keyword evidence="4 6" id="KW-0238">DNA-binding</keyword>
<dbReference type="AlphaFoldDB" id="A0A2N1UNN5"/>
<dbReference type="EMBL" id="PGYQ01000004">
    <property type="protein sequence ID" value="PKL72456.1"/>
    <property type="molecule type" value="Genomic_DNA"/>
</dbReference>
<sequence>MQDKNNKTTKILEKSIKSLRENLDSLSMDKFIATTIESLMSIERDEYLEKINDPKTDKGNGYYGRAMKSLSSNSLVVNIPRTRAGLFSPATLELLKINRGKVDEIALSLYKRGMTSQDIQSFLDEVFEEGMSPAKISNLAETFNKFRVAWQNAKLEKHYKVVFGDVIFITVRRDNEYTKEGAFVAYGVREDNRRELLILELNPTEGAIFWGELLKDLKEKRGVEKIDLFVADGIQGLEDEVLKYFPEAEFQKCVVHKMRNILNKTRPKEKTEIAEDLKEVFDNFDKDATIKKALEKVNNFLKKWKNKYPNFKNYFKEGNIEYYFTYIKFNPVVRRMIYTTNSLENLNRQIRKTTKNKLSFESPERLLDYLFMIIKEFEEKNYMKYPVSNYKYFKKITKR</sequence>
<dbReference type="InterPro" id="IPR001207">
    <property type="entry name" value="Transposase_mutator"/>
</dbReference>
<name>A0A2N1UNN5_9BACT</name>
<reference evidence="7 8" key="1">
    <citation type="journal article" date="2017" name="ISME J.">
        <title>Potential for microbial H2 and metal transformations associated with novel bacteria and archaea in deep terrestrial subsurface sediments.</title>
        <authorList>
            <person name="Hernsdorf A.W."/>
            <person name="Amano Y."/>
            <person name="Miyakawa K."/>
            <person name="Ise K."/>
            <person name="Suzuki Y."/>
            <person name="Anantharaman K."/>
            <person name="Probst A."/>
            <person name="Burstein D."/>
            <person name="Thomas B.C."/>
            <person name="Banfield J.F."/>
        </authorList>
    </citation>
    <scope>NUCLEOTIDE SEQUENCE [LARGE SCALE GENOMIC DNA]</scope>
    <source>
        <strain evidence="7">HGW-Kuenenbacteria-1</strain>
    </source>
</reference>
<comment type="function">
    <text evidence="1 6">Required for the transposition of the insertion element.</text>
</comment>
<dbReference type="Proteomes" id="UP000233414">
    <property type="component" value="Unassembled WGS sequence"/>
</dbReference>
<dbReference type="GO" id="GO:0003677">
    <property type="term" value="F:DNA binding"/>
    <property type="evidence" value="ECO:0007669"/>
    <property type="project" value="UniProtKB-UniRule"/>
</dbReference>
<proteinExistence type="inferred from homology"/>
<accession>A0A2N1UNN5</accession>
<gene>
    <name evidence="7" type="ORF">CVV26_01350</name>
</gene>
<dbReference type="PANTHER" id="PTHR33217:SF8">
    <property type="entry name" value="MUTATOR FAMILY TRANSPOSASE"/>
    <property type="match status" value="1"/>
</dbReference>
<dbReference type="Pfam" id="PF00872">
    <property type="entry name" value="Transposase_mut"/>
    <property type="match status" value="1"/>
</dbReference>
<evidence type="ECO:0000256" key="5">
    <source>
        <dbReference type="ARBA" id="ARBA00023172"/>
    </source>
</evidence>
<dbReference type="GO" id="GO:0006313">
    <property type="term" value="P:DNA transposition"/>
    <property type="evidence" value="ECO:0007669"/>
    <property type="project" value="UniProtKB-UniRule"/>
</dbReference>
<evidence type="ECO:0000256" key="1">
    <source>
        <dbReference type="ARBA" id="ARBA00002190"/>
    </source>
</evidence>
<comment type="similarity">
    <text evidence="2 6">Belongs to the transposase mutator family.</text>
</comment>
<evidence type="ECO:0000313" key="8">
    <source>
        <dbReference type="Proteomes" id="UP000233414"/>
    </source>
</evidence>
<keyword evidence="6" id="KW-0814">Transposable element</keyword>
<evidence type="ECO:0000256" key="3">
    <source>
        <dbReference type="ARBA" id="ARBA00022578"/>
    </source>
</evidence>
<comment type="caution">
    <text evidence="7">The sequence shown here is derived from an EMBL/GenBank/DDBJ whole genome shotgun (WGS) entry which is preliminary data.</text>
</comment>
<evidence type="ECO:0000256" key="4">
    <source>
        <dbReference type="ARBA" id="ARBA00023125"/>
    </source>
</evidence>
<keyword evidence="5 6" id="KW-0233">DNA recombination</keyword>
<protein>
    <recommendedName>
        <fullName evidence="6">Mutator family transposase</fullName>
    </recommendedName>
</protein>
<evidence type="ECO:0000256" key="2">
    <source>
        <dbReference type="ARBA" id="ARBA00010961"/>
    </source>
</evidence>
<dbReference type="PANTHER" id="PTHR33217">
    <property type="entry name" value="TRANSPOSASE FOR INSERTION SEQUENCE ELEMENT IS1081"/>
    <property type="match status" value="1"/>
</dbReference>
<organism evidence="7 8">
    <name type="scientific">Candidatus Kuenenbacteria bacterium HGW-Kuenenbacteria-1</name>
    <dbReference type="NCBI Taxonomy" id="2013812"/>
    <lineage>
        <taxon>Bacteria</taxon>
        <taxon>Candidatus Kueneniibacteriota</taxon>
    </lineage>
</organism>
<evidence type="ECO:0000313" key="7">
    <source>
        <dbReference type="EMBL" id="PKL72456.1"/>
    </source>
</evidence>
<dbReference type="NCBIfam" id="NF033543">
    <property type="entry name" value="transpos_IS256"/>
    <property type="match status" value="1"/>
</dbReference>